<accession>A0ABT4L282</accession>
<organism evidence="1 2">
    <name type="scientific">Pedobacter rhodius</name>
    <dbReference type="NCBI Taxonomy" id="3004098"/>
    <lineage>
        <taxon>Bacteria</taxon>
        <taxon>Pseudomonadati</taxon>
        <taxon>Bacteroidota</taxon>
        <taxon>Sphingobacteriia</taxon>
        <taxon>Sphingobacteriales</taxon>
        <taxon>Sphingobacteriaceae</taxon>
        <taxon>Pedobacter</taxon>
    </lineage>
</organism>
<sequence length="73" mass="8340">MKTYSEFIEIDASKRFGKPCIKGTRIAVYDVLGWLANGMTIQDILEDFPEINEEEVLSCLAYSADREHKIRVA</sequence>
<comment type="caution">
    <text evidence="1">The sequence shown here is derived from an EMBL/GenBank/DDBJ whole genome shotgun (WGS) entry which is preliminary data.</text>
</comment>
<dbReference type="SUPFAM" id="SSF46689">
    <property type="entry name" value="Homeodomain-like"/>
    <property type="match status" value="1"/>
</dbReference>
<dbReference type="Proteomes" id="UP001144341">
    <property type="component" value="Unassembled WGS sequence"/>
</dbReference>
<dbReference type="RefSeq" id="WP_269416962.1">
    <property type="nucleotide sequence ID" value="NZ_JAPWGL010000006.1"/>
</dbReference>
<dbReference type="EMBL" id="JAPWGL010000006">
    <property type="protein sequence ID" value="MCZ4225304.1"/>
    <property type="molecule type" value="Genomic_DNA"/>
</dbReference>
<dbReference type="PANTHER" id="PTHR34849:SF5">
    <property type="entry name" value="SSL2733 PROTEIN"/>
    <property type="match status" value="1"/>
</dbReference>
<evidence type="ECO:0000313" key="1">
    <source>
        <dbReference type="EMBL" id="MCZ4225304.1"/>
    </source>
</evidence>
<name>A0ABT4L282_9SPHI</name>
<dbReference type="InterPro" id="IPR036388">
    <property type="entry name" value="WH-like_DNA-bd_sf"/>
</dbReference>
<proteinExistence type="predicted"/>
<reference evidence="1" key="1">
    <citation type="submission" date="2022-12" db="EMBL/GenBank/DDBJ databases">
        <title>Genome sequence of SJ11.</title>
        <authorList>
            <person name="Woo H."/>
        </authorList>
    </citation>
    <scope>NUCLEOTIDE SEQUENCE</scope>
    <source>
        <strain evidence="1">SJ11</strain>
    </source>
</reference>
<dbReference type="Pfam" id="PF04255">
    <property type="entry name" value="DUF433"/>
    <property type="match status" value="1"/>
</dbReference>
<dbReference type="InterPro" id="IPR007367">
    <property type="entry name" value="DUF433"/>
</dbReference>
<dbReference type="PANTHER" id="PTHR34849">
    <property type="entry name" value="SSL5025 PROTEIN"/>
    <property type="match status" value="1"/>
</dbReference>
<protein>
    <submittedName>
        <fullName evidence="1">DUF433 domain-containing protein</fullName>
    </submittedName>
</protein>
<dbReference type="Gene3D" id="1.10.10.10">
    <property type="entry name" value="Winged helix-like DNA-binding domain superfamily/Winged helix DNA-binding domain"/>
    <property type="match status" value="1"/>
</dbReference>
<gene>
    <name evidence="1" type="ORF">O0931_18460</name>
</gene>
<dbReference type="InterPro" id="IPR009057">
    <property type="entry name" value="Homeodomain-like_sf"/>
</dbReference>
<keyword evidence="2" id="KW-1185">Reference proteome</keyword>
<evidence type="ECO:0000313" key="2">
    <source>
        <dbReference type="Proteomes" id="UP001144341"/>
    </source>
</evidence>